<feature type="transmembrane region" description="Helical" evidence="1">
    <location>
        <begin position="34"/>
        <end position="56"/>
    </location>
</feature>
<dbReference type="InterPro" id="IPR011642">
    <property type="entry name" value="Gate_dom"/>
</dbReference>
<accession>A0ABS8DI59</accession>
<name>A0ABS8DI59_9FIRM</name>
<feature type="transmembrane region" description="Helical" evidence="1">
    <location>
        <begin position="269"/>
        <end position="288"/>
    </location>
</feature>
<gene>
    <name evidence="3" type="ORF">LIZ65_12540</name>
</gene>
<comment type="caution">
    <text evidence="3">The sequence shown here is derived from an EMBL/GenBank/DDBJ whole genome shotgun (WGS) entry which is preliminary data.</text>
</comment>
<dbReference type="Proteomes" id="UP001299546">
    <property type="component" value="Unassembled WGS sequence"/>
</dbReference>
<feature type="transmembrane region" description="Helical" evidence="1">
    <location>
        <begin position="76"/>
        <end position="95"/>
    </location>
</feature>
<feature type="transmembrane region" description="Helical" evidence="1">
    <location>
        <begin position="461"/>
        <end position="482"/>
    </location>
</feature>
<feature type="transmembrane region" description="Helical" evidence="1">
    <location>
        <begin position="428"/>
        <end position="449"/>
    </location>
</feature>
<dbReference type="RefSeq" id="WP_066730878.1">
    <property type="nucleotide sequence ID" value="NZ_JAJCIQ010000004.1"/>
</dbReference>
<sequence length="483" mass="53080">MERSNNTAVTYDSDMQSADLDHLELDSAQKKIGLLRLILCSAIGIFVFFVSVPHNGDTEIVFSIIYNKLVGLMGNFAYWVLVLIIAANFVCHLYYKYIKKGSCQSAFAKVYDNDSVLHTLLYALGLVYVVLYAMKVNIPGFEGPEIIVGAATGESVMPSIVLGVLGIIIVGALFMPFLLNYGILEIIGALLEPLMRPLFKVPGKAALDAVASFVSSSSLGVLITNRLWRKNVYTEKEMVSIMTGFSAVSIGFAYLVINTAGLGHQFVKVYGISFVLVFIMEMIMVRIWPIKKKKNVFYNGHEQTEAERREDTKMSLSLIPKGCTRAVKRAYIAKGVPSEVIASLKDSFLILPQVLTMLSAIGVSGLILANYTPIFKWIGYIFQPLLILFRVPDVAAIAPSLPVGIAEMFLPVLLISGNIGAISVKARAFVTIVSMVQIIFFSETATVMLATKSPIKFREIVICFLERTIIAIPLAAAVIHLFF</sequence>
<keyword evidence="1" id="KW-0472">Membrane</keyword>
<organism evidence="3 4">
    <name type="scientific">Bariatricus massiliensis</name>
    <dbReference type="NCBI Taxonomy" id="1745713"/>
    <lineage>
        <taxon>Bacteria</taxon>
        <taxon>Bacillati</taxon>
        <taxon>Bacillota</taxon>
        <taxon>Clostridia</taxon>
        <taxon>Lachnospirales</taxon>
        <taxon>Lachnospiraceae</taxon>
        <taxon>Bariatricus</taxon>
    </lineage>
</organism>
<evidence type="ECO:0000259" key="2">
    <source>
        <dbReference type="Pfam" id="PF07670"/>
    </source>
</evidence>
<feature type="transmembrane region" description="Helical" evidence="1">
    <location>
        <begin position="348"/>
        <end position="368"/>
    </location>
</feature>
<dbReference type="EMBL" id="JAJCIS010000008">
    <property type="protein sequence ID" value="MCB7388115.1"/>
    <property type="molecule type" value="Genomic_DNA"/>
</dbReference>
<feature type="transmembrane region" description="Helical" evidence="1">
    <location>
        <begin position="155"/>
        <end position="174"/>
    </location>
</feature>
<protein>
    <submittedName>
        <fullName evidence="3">YjiH family protein</fullName>
    </submittedName>
</protein>
<keyword evidence="1" id="KW-1133">Transmembrane helix</keyword>
<keyword evidence="4" id="KW-1185">Reference proteome</keyword>
<feature type="domain" description="Nucleoside transporter/FeoB GTPase Gate" evidence="2">
    <location>
        <begin position="161"/>
        <end position="259"/>
    </location>
</feature>
<dbReference type="Pfam" id="PF07670">
    <property type="entry name" value="Gate"/>
    <property type="match status" value="1"/>
</dbReference>
<evidence type="ECO:0000313" key="3">
    <source>
        <dbReference type="EMBL" id="MCB7388115.1"/>
    </source>
</evidence>
<feature type="transmembrane region" description="Helical" evidence="1">
    <location>
        <begin position="403"/>
        <end position="422"/>
    </location>
</feature>
<proteinExistence type="predicted"/>
<keyword evidence="1" id="KW-0812">Transmembrane</keyword>
<evidence type="ECO:0000256" key="1">
    <source>
        <dbReference type="SAM" id="Phobius"/>
    </source>
</evidence>
<feature type="transmembrane region" description="Helical" evidence="1">
    <location>
        <begin position="239"/>
        <end position="257"/>
    </location>
</feature>
<evidence type="ECO:0000313" key="4">
    <source>
        <dbReference type="Proteomes" id="UP001299546"/>
    </source>
</evidence>
<reference evidence="3 4" key="1">
    <citation type="submission" date="2021-10" db="EMBL/GenBank/DDBJ databases">
        <title>Collection of gut derived symbiotic bacterial strains cultured from healthy donors.</title>
        <authorList>
            <person name="Lin H."/>
            <person name="Littmann E."/>
            <person name="Kohout C."/>
            <person name="Pamer E.G."/>
        </authorList>
    </citation>
    <scope>NUCLEOTIDE SEQUENCE [LARGE SCALE GENOMIC DNA]</scope>
    <source>
        <strain evidence="3 4">DFI.1.165</strain>
    </source>
</reference>
<feature type="transmembrane region" description="Helical" evidence="1">
    <location>
        <begin position="116"/>
        <end position="135"/>
    </location>
</feature>